<gene>
    <name evidence="1" type="ORF">GCM10025791_10150</name>
</gene>
<organism evidence="1 2">
    <name type="scientific">Halioxenophilus aromaticivorans</name>
    <dbReference type="NCBI Taxonomy" id="1306992"/>
    <lineage>
        <taxon>Bacteria</taxon>
        <taxon>Pseudomonadati</taxon>
        <taxon>Pseudomonadota</taxon>
        <taxon>Gammaproteobacteria</taxon>
        <taxon>Alteromonadales</taxon>
        <taxon>Alteromonadaceae</taxon>
        <taxon>Halioxenophilus</taxon>
    </lineage>
</organism>
<dbReference type="Proteomes" id="UP001409585">
    <property type="component" value="Unassembled WGS sequence"/>
</dbReference>
<accession>A0AAV3U0E1</accession>
<proteinExistence type="predicted"/>
<dbReference type="EMBL" id="BAABLX010000007">
    <property type="protein sequence ID" value="GAA4934950.1"/>
    <property type="molecule type" value="Genomic_DNA"/>
</dbReference>
<name>A0AAV3U0E1_9ALTE</name>
<evidence type="ECO:0000313" key="2">
    <source>
        <dbReference type="Proteomes" id="UP001409585"/>
    </source>
</evidence>
<protein>
    <submittedName>
        <fullName evidence="1">DUF3549 family protein</fullName>
    </submittedName>
</protein>
<dbReference type="Pfam" id="PF12069">
    <property type="entry name" value="DUF3549"/>
    <property type="match status" value="1"/>
</dbReference>
<dbReference type="AlphaFoldDB" id="A0AAV3U0E1"/>
<dbReference type="RefSeq" id="WP_345418053.1">
    <property type="nucleotide sequence ID" value="NZ_AP031496.1"/>
</dbReference>
<sequence>MANVEGITGFFEYLGAEARYFDLGRRIQKLSKEAFTKADQLATPYPHAYLGHAWLGVVFWTQANKASPMVWSLKLPLDEMGFLAPGERDQFLQQLLLSIGSNIQAAQSGQQLSAVLDNNPYAFSLPQDRQAAFHAKVSAILIRPPSQFFQAAHDYLASPNDEAWQNLGIQGLADVTARWQDYQTLLKQGLKQAPAPAFIGFAQLLEHEAINASLCQTLIDRLHCELQTDQPNSNVIAAAIRGMSHSQATGLRRQALIKSMALMAEPDVEVVAAIASRCSADLADTELGLQFLELLAKLGHDNFIQVVADLMALPELKPSLMQALRHPQRSATLMAAIGALFERVQAGGNG</sequence>
<comment type="caution">
    <text evidence="1">The sequence shown here is derived from an EMBL/GenBank/DDBJ whole genome shotgun (WGS) entry which is preliminary data.</text>
</comment>
<evidence type="ECO:0000313" key="1">
    <source>
        <dbReference type="EMBL" id="GAA4934950.1"/>
    </source>
</evidence>
<dbReference type="InterPro" id="IPR021936">
    <property type="entry name" value="DUF3549"/>
</dbReference>
<reference evidence="2" key="1">
    <citation type="journal article" date="2019" name="Int. J. Syst. Evol. Microbiol.">
        <title>The Global Catalogue of Microorganisms (GCM) 10K type strain sequencing project: providing services to taxonomists for standard genome sequencing and annotation.</title>
        <authorList>
            <consortium name="The Broad Institute Genomics Platform"/>
            <consortium name="The Broad Institute Genome Sequencing Center for Infectious Disease"/>
            <person name="Wu L."/>
            <person name="Ma J."/>
        </authorList>
    </citation>
    <scope>NUCLEOTIDE SEQUENCE [LARGE SCALE GENOMIC DNA]</scope>
    <source>
        <strain evidence="2">JCM 19134</strain>
    </source>
</reference>
<keyword evidence="2" id="KW-1185">Reference proteome</keyword>